<dbReference type="InterPro" id="IPR011990">
    <property type="entry name" value="TPR-like_helical_dom_sf"/>
</dbReference>
<dbReference type="OrthoDB" id="10325283at2759"/>
<feature type="transmembrane region" description="Helical" evidence="1">
    <location>
        <begin position="310"/>
        <end position="327"/>
    </location>
</feature>
<protein>
    <submittedName>
        <fullName evidence="2">Eukaryotic translation initiation factor 3</fullName>
    </submittedName>
</protein>
<keyword evidence="1" id="KW-0812">Transmembrane</keyword>
<keyword evidence="2" id="KW-0396">Initiation factor</keyword>
<keyword evidence="1" id="KW-1133">Transmembrane helix</keyword>
<dbReference type="Proteomes" id="UP000737391">
    <property type="component" value="Unassembled WGS sequence"/>
</dbReference>
<dbReference type="EMBL" id="LUFC02000038">
    <property type="protein sequence ID" value="KAF4503076.1"/>
    <property type="molecule type" value="Genomic_DNA"/>
</dbReference>
<dbReference type="Gene3D" id="1.25.40.10">
    <property type="entry name" value="Tetratricopeptide repeat domain"/>
    <property type="match status" value="1"/>
</dbReference>
<keyword evidence="1" id="KW-0472">Membrane</keyword>
<accession>A0A9P5EBT3</accession>
<gene>
    <name evidence="2" type="ORF">FAGAP_630</name>
</gene>
<comment type="caution">
    <text evidence="2">The sequence shown here is derived from an EMBL/GenBank/DDBJ whole genome shotgun (WGS) entry which is preliminary data.</text>
</comment>
<evidence type="ECO:0000256" key="1">
    <source>
        <dbReference type="SAM" id="Phobius"/>
    </source>
</evidence>
<evidence type="ECO:0000313" key="3">
    <source>
        <dbReference type="Proteomes" id="UP000737391"/>
    </source>
</evidence>
<keyword evidence="2" id="KW-0648">Protein biosynthesis</keyword>
<evidence type="ECO:0000313" key="2">
    <source>
        <dbReference type="EMBL" id="KAF4503076.1"/>
    </source>
</evidence>
<keyword evidence="3" id="KW-1185">Reference proteome</keyword>
<sequence length="365" mass="41720">MDNESQQAMARQIAKLLRKYNKKMNSEDSYDISHNLHIKHLLSIYEELYPCNIHPSDIINVPARPPEVVIRNVSQDYSVASFTEGWLLRLYGLTDEFHFLVKAAYQSHEEYGYADYKLLYSLRQSTFGLSADTMDWILCQALKSYPPKHPRMLEMIGNYAFGIYEDSKDSDTAVSWYWWLLLARIQILGPRHPATAGAYLGIGMSSMNCEESLAAQLKTCNIRIAGLGYDDFLTRNTLKRMALGFYDCRYTVTHTTGARKNVISPITGFIEARGVETANEIFGARSVLFYRMLAAMDRDVALPKSMPTTWALFLTMLGVIFDLFPFLDIQSTKRWSRDILDVSSDLKKPSSSYCKEHKAWISAQP</sequence>
<dbReference type="AlphaFoldDB" id="A0A9P5EBT3"/>
<proteinExistence type="predicted"/>
<organism evidence="2 3">
    <name type="scientific">Fusarium agapanthi</name>
    <dbReference type="NCBI Taxonomy" id="1803897"/>
    <lineage>
        <taxon>Eukaryota</taxon>
        <taxon>Fungi</taxon>
        <taxon>Dikarya</taxon>
        <taxon>Ascomycota</taxon>
        <taxon>Pezizomycotina</taxon>
        <taxon>Sordariomycetes</taxon>
        <taxon>Hypocreomycetidae</taxon>
        <taxon>Hypocreales</taxon>
        <taxon>Nectriaceae</taxon>
        <taxon>Fusarium</taxon>
        <taxon>Fusarium fujikuroi species complex</taxon>
    </lineage>
</organism>
<reference evidence="2" key="1">
    <citation type="submission" date="2020-01" db="EMBL/GenBank/DDBJ databases">
        <title>Identification and distribution of gene clusters putatively required for synthesis of sphingolipid metabolism inhibitors in phylogenetically diverse species of the filamentous fungus Fusarium.</title>
        <authorList>
            <person name="Kim H.-S."/>
            <person name="Busman M."/>
            <person name="Brown D.W."/>
            <person name="Divon H."/>
            <person name="Uhlig S."/>
            <person name="Proctor R.H."/>
        </authorList>
    </citation>
    <scope>NUCLEOTIDE SEQUENCE</scope>
    <source>
        <strain evidence="2">NRRL 31653</strain>
    </source>
</reference>
<name>A0A9P5EBT3_9HYPO</name>
<dbReference type="GO" id="GO:0003743">
    <property type="term" value="F:translation initiation factor activity"/>
    <property type="evidence" value="ECO:0007669"/>
    <property type="project" value="UniProtKB-KW"/>
</dbReference>